<name>A0A090KP63_9BACI</name>
<reference evidence="1 2" key="1">
    <citation type="submission" date="2014-07" db="EMBL/GenBank/DDBJ databases">
        <authorList>
            <person name="Wibberg Daniel"/>
        </authorList>
    </citation>
    <scope>NUCLEOTIDE SEQUENCE [LARGE SCALE GENOMIC DNA]</scope>
</reference>
<dbReference type="Proteomes" id="UP000040576">
    <property type="component" value="Unassembled WGS sequence"/>
</dbReference>
<sequence length="76" mass="9093">MNIIKIFLEYQCYPIWIYNEQGELVDNDLVEELKGEDEIDNMLLEIQNIYDSPFEDNAINFEFKGFSNEKAYFLGR</sequence>
<dbReference type="EMBL" id="CCRF01000021">
    <property type="protein sequence ID" value="CEE00434.1"/>
    <property type="molecule type" value="Genomic_DNA"/>
</dbReference>
<dbReference type="RefSeq" id="WP_034767907.1">
    <property type="nucleotide sequence ID" value="NZ_CCRF01000021.1"/>
</dbReference>
<proteinExistence type="predicted"/>
<keyword evidence="2" id="KW-1185">Reference proteome</keyword>
<evidence type="ECO:0000313" key="1">
    <source>
        <dbReference type="EMBL" id="CEE00434.1"/>
    </source>
</evidence>
<dbReference type="AlphaFoldDB" id="A0A090KP63"/>
<gene>
    <name evidence="1" type="ORF">BT1A1_0579</name>
</gene>
<protein>
    <submittedName>
        <fullName evidence="1">Uncharacterized protein</fullName>
    </submittedName>
</protein>
<accession>A0A090KP63</accession>
<evidence type="ECO:0000313" key="2">
    <source>
        <dbReference type="Proteomes" id="UP000040576"/>
    </source>
</evidence>
<organism evidence="1 2">
    <name type="scientific">Caldibacillus thermoamylovorans</name>
    <dbReference type="NCBI Taxonomy" id="35841"/>
    <lineage>
        <taxon>Bacteria</taxon>
        <taxon>Bacillati</taxon>
        <taxon>Bacillota</taxon>
        <taxon>Bacilli</taxon>
        <taxon>Bacillales</taxon>
        <taxon>Bacillaceae</taxon>
        <taxon>Caldibacillus</taxon>
    </lineage>
</organism>